<name>H3ADA0_LATCH</name>
<dbReference type="PANTHER" id="PTHR39244">
    <property type="entry name" value="NATTERIN-4"/>
    <property type="match status" value="1"/>
</dbReference>
<dbReference type="PANTHER" id="PTHR39244:SF5">
    <property type="entry name" value="NATTERIN-3-LIKE"/>
    <property type="match status" value="1"/>
</dbReference>
<dbReference type="Pfam" id="PF11901">
    <property type="entry name" value="DM9"/>
    <property type="match status" value="1"/>
</dbReference>
<sequence length="298" mass="33633">NDNVNLKWVQWSGGIPSRAVSIWNGYTSRTDYVCATSDCAAGFYSTSKGSYCYYPYGDKEFRTSSFKILVNEDNFESLEWRSGSYGSIPENSISTCSGASTYNGYEYWYKYYDVLRVYKNYHTQKISNVHYLTSEAHFNQGPPFVLTSTIVTNNDCQSVKQTVSLSKATLLEQRWDIGRSTSYGVTATISTGIPIIDGTSVSFSAQTTFDWKKGTTRAETITHELSIELEIPPNYECEVVMEGKQMTADIPYTATLTRYYNNGETRSTYIRENFNGVQVQNVKAEVKRCQPISNADPC</sequence>
<gene>
    <name evidence="1" type="primary">LOC102351619</name>
</gene>
<dbReference type="SUPFAM" id="SSF56973">
    <property type="entry name" value="Aerolisin/ETX pore-forming domain"/>
    <property type="match status" value="1"/>
</dbReference>
<dbReference type="EMBL" id="AFYH01185442">
    <property type="status" value="NOT_ANNOTATED_CDS"/>
    <property type="molecule type" value="Genomic_DNA"/>
</dbReference>
<evidence type="ECO:0000313" key="1">
    <source>
        <dbReference type="Ensembl" id="ENSLACP00000007621.1"/>
    </source>
</evidence>
<dbReference type="Proteomes" id="UP000008672">
    <property type="component" value="Unassembled WGS sequence"/>
</dbReference>
<dbReference type="Gene3D" id="2.170.15.10">
    <property type="entry name" value="Proaerolysin, chain A, domain 3"/>
    <property type="match status" value="1"/>
</dbReference>
<evidence type="ECO:0000313" key="2">
    <source>
        <dbReference type="Proteomes" id="UP000008672"/>
    </source>
</evidence>
<dbReference type="eggNOG" id="ENOG502QRDC">
    <property type="taxonomic scope" value="Eukaryota"/>
</dbReference>
<dbReference type="Ensembl" id="ENSLACT00000007685.1">
    <property type="protein sequence ID" value="ENSLACP00000007621.1"/>
    <property type="gene ID" value="ENSLACG00000006753.1"/>
</dbReference>
<organism evidence="1 2">
    <name type="scientific">Latimeria chalumnae</name>
    <name type="common">Coelacanth</name>
    <dbReference type="NCBI Taxonomy" id="7897"/>
    <lineage>
        <taxon>Eukaryota</taxon>
        <taxon>Metazoa</taxon>
        <taxon>Chordata</taxon>
        <taxon>Craniata</taxon>
        <taxon>Vertebrata</taxon>
        <taxon>Euteleostomi</taxon>
        <taxon>Coelacanthiformes</taxon>
        <taxon>Coelacanthidae</taxon>
        <taxon>Latimeria</taxon>
    </lineage>
</organism>
<dbReference type="OMA" id="HYPPETM"/>
<dbReference type="InterPro" id="IPR006616">
    <property type="entry name" value="DM9_repeat"/>
</dbReference>
<dbReference type="GeneTree" id="ENSGT00400000024875"/>
<dbReference type="InterPro" id="IPR053237">
    <property type="entry name" value="Natterin_C"/>
</dbReference>
<protein>
    <submittedName>
        <fullName evidence="1">Uncharacterized protein</fullName>
    </submittedName>
</protein>
<proteinExistence type="predicted"/>
<keyword evidence="2" id="KW-1185">Reference proteome</keyword>
<dbReference type="AlphaFoldDB" id="H3ADA0"/>
<dbReference type="CDD" id="cd20220">
    <property type="entry name" value="PFM_natterin-3-like"/>
    <property type="match status" value="1"/>
</dbReference>
<dbReference type="InParanoid" id="H3ADA0"/>
<dbReference type="HOGENOM" id="CLU_068362_0_0_1"/>
<reference evidence="1" key="3">
    <citation type="submission" date="2025-09" db="UniProtKB">
        <authorList>
            <consortium name="Ensembl"/>
        </authorList>
    </citation>
    <scope>IDENTIFICATION</scope>
</reference>
<reference evidence="2" key="1">
    <citation type="submission" date="2011-08" db="EMBL/GenBank/DDBJ databases">
        <title>The draft genome of Latimeria chalumnae.</title>
        <authorList>
            <person name="Di Palma F."/>
            <person name="Alfoldi J."/>
            <person name="Johnson J."/>
            <person name="Berlin A."/>
            <person name="Gnerre S."/>
            <person name="Jaffe D."/>
            <person name="MacCallum I."/>
            <person name="Young S."/>
            <person name="Walker B.J."/>
            <person name="Lander E."/>
            <person name="Lindblad-Toh K."/>
        </authorList>
    </citation>
    <scope>NUCLEOTIDE SEQUENCE [LARGE SCALE GENOMIC DNA]</scope>
    <source>
        <strain evidence="2">Wild caught</strain>
    </source>
</reference>
<reference evidence="1" key="2">
    <citation type="submission" date="2025-08" db="UniProtKB">
        <authorList>
            <consortium name="Ensembl"/>
        </authorList>
    </citation>
    <scope>IDENTIFICATION</scope>
</reference>
<accession>H3ADA0</accession>